<name>A0ABZ2K1I7_9BACT</name>
<dbReference type="Proteomes" id="UP001379533">
    <property type="component" value="Chromosome"/>
</dbReference>
<evidence type="ECO:0000313" key="2">
    <source>
        <dbReference type="Proteomes" id="UP001379533"/>
    </source>
</evidence>
<proteinExistence type="predicted"/>
<dbReference type="RefSeq" id="WP_394843200.1">
    <property type="nucleotide sequence ID" value="NZ_CP089982.1"/>
</dbReference>
<dbReference type="EMBL" id="CP089982">
    <property type="protein sequence ID" value="WXA92596.1"/>
    <property type="molecule type" value="Genomic_DNA"/>
</dbReference>
<organism evidence="1 2">
    <name type="scientific">Pendulispora brunnea</name>
    <dbReference type="NCBI Taxonomy" id="2905690"/>
    <lineage>
        <taxon>Bacteria</taxon>
        <taxon>Pseudomonadati</taxon>
        <taxon>Myxococcota</taxon>
        <taxon>Myxococcia</taxon>
        <taxon>Myxococcales</taxon>
        <taxon>Sorangiineae</taxon>
        <taxon>Pendulisporaceae</taxon>
        <taxon>Pendulispora</taxon>
    </lineage>
</organism>
<evidence type="ECO:0000313" key="1">
    <source>
        <dbReference type="EMBL" id="WXA92596.1"/>
    </source>
</evidence>
<accession>A0ABZ2K1I7</accession>
<keyword evidence="2" id="KW-1185">Reference proteome</keyword>
<gene>
    <name evidence="1" type="ORF">LZC95_39890</name>
</gene>
<protein>
    <submittedName>
        <fullName evidence="1">Uncharacterized protein</fullName>
    </submittedName>
</protein>
<reference evidence="1 2" key="1">
    <citation type="submission" date="2021-12" db="EMBL/GenBank/DDBJ databases">
        <title>Discovery of the Pendulisporaceae a myxobacterial family with distinct sporulation behavior and unique specialized metabolism.</title>
        <authorList>
            <person name="Garcia R."/>
            <person name="Popoff A."/>
            <person name="Bader C.D."/>
            <person name="Loehr J."/>
            <person name="Walesch S."/>
            <person name="Walt C."/>
            <person name="Boldt J."/>
            <person name="Bunk B."/>
            <person name="Haeckl F.J.F.P.J."/>
            <person name="Gunesch A.P."/>
            <person name="Birkelbach J."/>
            <person name="Nuebel U."/>
            <person name="Pietschmann T."/>
            <person name="Bach T."/>
            <person name="Mueller R."/>
        </authorList>
    </citation>
    <scope>NUCLEOTIDE SEQUENCE [LARGE SCALE GENOMIC DNA]</scope>
    <source>
        <strain evidence="1 2">MSr12523</strain>
    </source>
</reference>
<sequence length="326" mass="35473">MLSLMWMALRNKSNFNAKRARSTRGTLRVFGYVLVLALGFSAFSMHSARAEVAKTGMQLGRSLAPLAHMIQQHSKVDIDGESISMGLGTSPEDLNTVLDKFENHCRENGVVGTWDKAAMASAKVLPQAVPDMGVIRSSTKLEGVVLCFIKSEDTPDTLLGRLHEFSKTHDLSALGKLRYAYAAVDKGVTSITTMWTEDHFRIDRLMPTESFEPGSDNPLLPRPIQARRILSGTVEGTPYGVRGYLSTASPREVLDHMDTDMTAGGWQGLQHPEDAVGRAYMKDGVIVFAGAIEKDGKTMVSMAEMGGQQPVTLGVEAVKAISITEK</sequence>